<protein>
    <submittedName>
        <fullName evidence="3">NitT/TauT family transport system substrate-binding protein</fullName>
    </submittedName>
</protein>
<dbReference type="CDD" id="cd01008">
    <property type="entry name" value="PBP2_NrtA_SsuA_CpmA_like"/>
    <property type="match status" value="1"/>
</dbReference>
<organism evidence="3 4">
    <name type="scientific">Pusillimonas noertemannii</name>
    <dbReference type="NCBI Taxonomy" id="305977"/>
    <lineage>
        <taxon>Bacteria</taxon>
        <taxon>Pseudomonadati</taxon>
        <taxon>Pseudomonadota</taxon>
        <taxon>Betaproteobacteria</taxon>
        <taxon>Burkholderiales</taxon>
        <taxon>Alcaligenaceae</taxon>
        <taxon>Pusillimonas</taxon>
    </lineage>
</organism>
<dbReference type="GO" id="GO:0009228">
    <property type="term" value="P:thiamine biosynthetic process"/>
    <property type="evidence" value="ECO:0007669"/>
    <property type="project" value="InterPro"/>
</dbReference>
<dbReference type="Gene3D" id="3.40.190.10">
    <property type="entry name" value="Periplasmic binding protein-like II"/>
    <property type="match status" value="2"/>
</dbReference>
<name>A0A2U1CPQ6_9BURK</name>
<evidence type="ECO:0000313" key="4">
    <source>
        <dbReference type="Proteomes" id="UP000246145"/>
    </source>
</evidence>
<dbReference type="PANTHER" id="PTHR31528:SF3">
    <property type="entry name" value="THIAMINE BIOSYNTHESIS PROTEIN HI_0357-RELATED"/>
    <property type="match status" value="1"/>
</dbReference>
<dbReference type="PANTHER" id="PTHR31528">
    <property type="entry name" value="4-AMINO-5-HYDROXYMETHYL-2-METHYLPYRIMIDINE PHOSPHATE SYNTHASE THI11-RELATED"/>
    <property type="match status" value="1"/>
</dbReference>
<dbReference type="InterPro" id="IPR027939">
    <property type="entry name" value="NMT1/THI5"/>
</dbReference>
<evidence type="ECO:0000313" key="3">
    <source>
        <dbReference type="EMBL" id="PVY67791.1"/>
    </source>
</evidence>
<proteinExistence type="predicted"/>
<dbReference type="RefSeq" id="WP_243410800.1">
    <property type="nucleotide sequence ID" value="NZ_JACCEX010000001.1"/>
</dbReference>
<evidence type="ECO:0000256" key="1">
    <source>
        <dbReference type="SAM" id="SignalP"/>
    </source>
</evidence>
<comment type="caution">
    <text evidence="3">The sequence shown here is derived from an EMBL/GenBank/DDBJ whole genome shotgun (WGS) entry which is preliminary data.</text>
</comment>
<keyword evidence="4" id="KW-1185">Reference proteome</keyword>
<reference evidence="3 4" key="1">
    <citation type="submission" date="2018-04" db="EMBL/GenBank/DDBJ databases">
        <title>Genomic Encyclopedia of Type Strains, Phase IV (KMG-IV): sequencing the most valuable type-strain genomes for metagenomic binning, comparative biology and taxonomic classification.</title>
        <authorList>
            <person name="Goeker M."/>
        </authorList>
    </citation>
    <scope>NUCLEOTIDE SEQUENCE [LARGE SCALE GENOMIC DNA]</scope>
    <source>
        <strain evidence="3 4">DSM 10065</strain>
    </source>
</reference>
<feature type="signal peptide" evidence="1">
    <location>
        <begin position="1"/>
        <end position="35"/>
    </location>
</feature>
<feature type="domain" description="SsuA/THI5-like" evidence="2">
    <location>
        <begin position="51"/>
        <end position="255"/>
    </location>
</feature>
<dbReference type="Pfam" id="PF09084">
    <property type="entry name" value="NMT1"/>
    <property type="match status" value="1"/>
</dbReference>
<keyword evidence="1" id="KW-0732">Signal</keyword>
<sequence length="345" mass="37470">MTSIQNRKRGGMLIRSAFATLAGAAMIAASGATHALEKVTVRLDFSPLGFHTAMYLAKEKGWFEREGLDVTIQDGSGSLNTIQLVAAGQADIGQVQLGLLVAARDKGLPLKSFAGYLRGSDLAVMVPRDSNINTLADLKGKKILCFTASPWAPFIDSFLAKGGLDRKSVDITMVAPSAMAGLYSSGDADGFMSVAPHQVPLLEKARPAKTIRMADYGIHFPSYGLIATEKTLKERREMLEKFNKVQIEAWEYIWNGHEDEAVQAMIKQRPGVNLDPVSLKGQLDMNRPLFFTEATKGKRIGWQSEADWTAALKSMKEAGIDVGSVKLEDLYTNDLMPAAADKGES</sequence>
<feature type="chain" id="PRO_5015738112" evidence="1">
    <location>
        <begin position="36"/>
        <end position="345"/>
    </location>
</feature>
<dbReference type="SUPFAM" id="SSF53850">
    <property type="entry name" value="Periplasmic binding protein-like II"/>
    <property type="match status" value="1"/>
</dbReference>
<dbReference type="EMBL" id="QEKO01000001">
    <property type="protein sequence ID" value="PVY67791.1"/>
    <property type="molecule type" value="Genomic_DNA"/>
</dbReference>
<dbReference type="AlphaFoldDB" id="A0A2U1CPQ6"/>
<dbReference type="STRING" id="1231391.GCA_000308195_01419"/>
<dbReference type="Proteomes" id="UP000246145">
    <property type="component" value="Unassembled WGS sequence"/>
</dbReference>
<evidence type="ECO:0000259" key="2">
    <source>
        <dbReference type="Pfam" id="PF09084"/>
    </source>
</evidence>
<accession>A0A2U1CPQ6</accession>
<gene>
    <name evidence="3" type="ORF">C7440_0174</name>
</gene>
<dbReference type="InterPro" id="IPR015168">
    <property type="entry name" value="SsuA/THI5"/>
</dbReference>